<evidence type="ECO:0000256" key="3">
    <source>
        <dbReference type="ARBA" id="ARBA00023128"/>
    </source>
</evidence>
<evidence type="ECO:0000256" key="1">
    <source>
        <dbReference type="ARBA" id="ARBA00004173"/>
    </source>
</evidence>
<dbReference type="PANTHER" id="PTHR28554">
    <property type="entry name" value="39S RIBOSOMAL PROTEIN L45, MITOCHONDRIAL"/>
    <property type="match status" value="1"/>
</dbReference>
<gene>
    <name evidence="4" type="ORF">T552_04187</name>
</gene>
<dbReference type="VEuPathDB" id="FungiDB:T552_04187"/>
<dbReference type="RefSeq" id="XP_018224808.1">
    <property type="nucleotide sequence ID" value="XM_018372238.1"/>
</dbReference>
<protein>
    <recommendedName>
        <fullName evidence="6">Tim44-like domain-containing protein</fullName>
    </recommendedName>
</protein>
<proteinExistence type="predicted"/>
<dbReference type="AlphaFoldDB" id="A0A0W4ZD87"/>
<evidence type="ECO:0000313" key="4">
    <source>
        <dbReference type="EMBL" id="KTW26360.1"/>
    </source>
</evidence>
<dbReference type="InterPro" id="IPR024621">
    <property type="entry name" value="Mba1"/>
</dbReference>
<dbReference type="SUPFAM" id="SSF54427">
    <property type="entry name" value="NTF2-like"/>
    <property type="match status" value="1"/>
</dbReference>
<sequence>MIFIRKLGIGGSLGIYGNSLSLYMKKWAEIRYIYKRKIHKPLIQKHMMIPEDLGMLDVYIAPSRSCLPSFWKTPNQRIRLAWRWFYHKIIGWFKKKMFEERIRPVKIDFKQLQSTVGTYYEKVNQAYANGDIKEIDNLCGKAYANTLKSQIAKRPKELQLKWVLHRIIKPPKAVSFSQAQVEIGSNKYLAQIVYKIHSEQTLTIFLNGLKKEESLKELVEYYVFQYKTWVLPYKWYIWGKTVEASPDAVKVKLWKKDGKSLRTVGF</sequence>
<name>A0A0W4ZD87_PNEC8</name>
<dbReference type="Pfam" id="PF07961">
    <property type="entry name" value="MBA1"/>
    <property type="match status" value="1"/>
</dbReference>
<dbReference type="GeneID" id="28938441"/>
<evidence type="ECO:0000256" key="2">
    <source>
        <dbReference type="ARBA" id="ARBA00022946"/>
    </source>
</evidence>
<dbReference type="Gene3D" id="3.10.450.240">
    <property type="match status" value="1"/>
</dbReference>
<accession>A0A0W4ZD87</accession>
<dbReference type="GO" id="GO:0005743">
    <property type="term" value="C:mitochondrial inner membrane"/>
    <property type="evidence" value="ECO:0007669"/>
    <property type="project" value="InterPro"/>
</dbReference>
<dbReference type="GO" id="GO:0032979">
    <property type="term" value="P:protein insertion into mitochondrial inner membrane from matrix"/>
    <property type="evidence" value="ECO:0007669"/>
    <property type="project" value="InterPro"/>
</dbReference>
<comment type="subcellular location">
    <subcellularLocation>
        <location evidence="1">Mitochondrion</location>
    </subcellularLocation>
</comment>
<dbReference type="InterPro" id="IPR032710">
    <property type="entry name" value="NTF2-like_dom_sf"/>
</dbReference>
<dbReference type="EMBL" id="LFVZ01000013">
    <property type="protein sequence ID" value="KTW26360.1"/>
    <property type="molecule type" value="Genomic_DNA"/>
</dbReference>
<evidence type="ECO:0000313" key="5">
    <source>
        <dbReference type="Proteomes" id="UP000054454"/>
    </source>
</evidence>
<keyword evidence="2" id="KW-0809">Transit peptide</keyword>
<dbReference type="PANTHER" id="PTHR28554:SF1">
    <property type="entry name" value="LARGE RIBOSOMAL SUBUNIT PROTEIN ML45"/>
    <property type="match status" value="1"/>
</dbReference>
<dbReference type="InterPro" id="IPR051975">
    <property type="entry name" value="mtLSU_mL45"/>
</dbReference>
<evidence type="ECO:0008006" key="6">
    <source>
        <dbReference type="Google" id="ProtNLM"/>
    </source>
</evidence>
<keyword evidence="5" id="KW-1185">Reference proteome</keyword>
<comment type="caution">
    <text evidence="4">The sequence shown here is derived from an EMBL/GenBank/DDBJ whole genome shotgun (WGS) entry which is preliminary data.</text>
</comment>
<organism evidence="4 5">
    <name type="scientific">Pneumocystis carinii (strain B80)</name>
    <name type="common">Rat pneumocystis pneumonia agent</name>
    <name type="synonym">Pneumocystis carinii f. sp. carinii</name>
    <dbReference type="NCBI Taxonomy" id="1408658"/>
    <lineage>
        <taxon>Eukaryota</taxon>
        <taxon>Fungi</taxon>
        <taxon>Dikarya</taxon>
        <taxon>Ascomycota</taxon>
        <taxon>Taphrinomycotina</taxon>
        <taxon>Pneumocystomycetes</taxon>
        <taxon>Pneumocystaceae</taxon>
        <taxon>Pneumocystis</taxon>
    </lineage>
</organism>
<keyword evidence="3" id="KW-0496">Mitochondrion</keyword>
<reference evidence="5" key="1">
    <citation type="journal article" date="2016" name="Nat. Commun.">
        <title>Genome analysis of three Pneumocystis species reveals adaptation mechanisms to life exclusively in mammalian hosts.</title>
        <authorList>
            <person name="Ma L."/>
            <person name="Chen Z."/>
            <person name="Huang D.W."/>
            <person name="Kutty G."/>
            <person name="Ishihara M."/>
            <person name="Wang H."/>
            <person name="Abouelleil A."/>
            <person name="Bishop L."/>
            <person name="Davey E."/>
            <person name="Deng R."/>
            <person name="Deng X."/>
            <person name="Fan L."/>
            <person name="Fantoni G."/>
            <person name="Fitzgerald M."/>
            <person name="Gogineni E."/>
            <person name="Goldberg J.M."/>
            <person name="Handley G."/>
            <person name="Hu X."/>
            <person name="Huber C."/>
            <person name="Jiao X."/>
            <person name="Jones K."/>
            <person name="Levin J.Z."/>
            <person name="Liu Y."/>
            <person name="Macdonald P."/>
            <person name="Melnikov A."/>
            <person name="Raley C."/>
            <person name="Sassi M."/>
            <person name="Sherman B.T."/>
            <person name="Song X."/>
            <person name="Sykes S."/>
            <person name="Tran B."/>
            <person name="Walsh L."/>
            <person name="Xia Y."/>
            <person name="Yang J."/>
            <person name="Young S."/>
            <person name="Zeng Q."/>
            <person name="Zheng X."/>
            <person name="Stephens R."/>
            <person name="Nusbaum C."/>
            <person name="Birren B.W."/>
            <person name="Azadi P."/>
            <person name="Lempicki R.A."/>
            <person name="Cuomo C.A."/>
            <person name="Kovacs J.A."/>
        </authorList>
    </citation>
    <scope>NUCLEOTIDE SEQUENCE [LARGE SCALE GENOMIC DNA]</scope>
    <source>
        <strain evidence="5">B80</strain>
    </source>
</reference>
<dbReference type="OrthoDB" id="19619at2759"/>
<dbReference type="Proteomes" id="UP000054454">
    <property type="component" value="Unassembled WGS sequence"/>
</dbReference>